<protein>
    <submittedName>
        <fullName evidence="1">Uncharacterized protein</fullName>
    </submittedName>
</protein>
<accession>A0ABW5YXS6</accession>
<evidence type="ECO:0000313" key="1">
    <source>
        <dbReference type="EMBL" id="MFD2905199.1"/>
    </source>
</evidence>
<name>A0ABW5YXS6_9SPHI</name>
<dbReference type="EMBL" id="JBHUPE010000005">
    <property type="protein sequence ID" value="MFD2905199.1"/>
    <property type="molecule type" value="Genomic_DNA"/>
</dbReference>
<proteinExistence type="predicted"/>
<dbReference type="Proteomes" id="UP001597509">
    <property type="component" value="Unassembled WGS sequence"/>
</dbReference>
<gene>
    <name evidence="1" type="ORF">ACFS6I_14745</name>
</gene>
<sequence length="219" mass="25296">MQKTCNWESYVLSPGKELSSFLNEKRVSVIKKPIMITDLPQKTLKSATVTRNKGHKPYVSKAILDKRAKELYYSLVVPSEKDTSPFINIVRDARNNVLRITMVNMAIYECYLFALNLPSNFPKEQIIVHGHDRTRYVPCRFCQYGGKHLYDYELTVSTDTGVEAYQKQILNDLNAHFQLDVRVEQLSIVKDSRTVMTEKGASMDLIWEEQPTMIIKARN</sequence>
<reference evidence="2" key="1">
    <citation type="journal article" date="2019" name="Int. J. Syst. Evol. Microbiol.">
        <title>The Global Catalogue of Microorganisms (GCM) 10K type strain sequencing project: providing services to taxonomists for standard genome sequencing and annotation.</title>
        <authorList>
            <consortium name="The Broad Institute Genomics Platform"/>
            <consortium name="The Broad Institute Genome Sequencing Center for Infectious Disease"/>
            <person name="Wu L."/>
            <person name="Ma J."/>
        </authorList>
    </citation>
    <scope>NUCLEOTIDE SEQUENCE [LARGE SCALE GENOMIC DNA]</scope>
    <source>
        <strain evidence="2">KCTC 22209</strain>
    </source>
</reference>
<keyword evidence="2" id="KW-1185">Reference proteome</keyword>
<evidence type="ECO:0000313" key="2">
    <source>
        <dbReference type="Proteomes" id="UP001597509"/>
    </source>
</evidence>
<dbReference type="RefSeq" id="WP_380921743.1">
    <property type="nucleotide sequence ID" value="NZ_JBHUPE010000005.1"/>
</dbReference>
<organism evidence="1 2">
    <name type="scientific">Sphingobacterium anhuiense</name>
    <dbReference type="NCBI Taxonomy" id="493780"/>
    <lineage>
        <taxon>Bacteria</taxon>
        <taxon>Pseudomonadati</taxon>
        <taxon>Bacteroidota</taxon>
        <taxon>Sphingobacteriia</taxon>
        <taxon>Sphingobacteriales</taxon>
        <taxon>Sphingobacteriaceae</taxon>
        <taxon>Sphingobacterium</taxon>
    </lineage>
</organism>
<comment type="caution">
    <text evidence="1">The sequence shown here is derived from an EMBL/GenBank/DDBJ whole genome shotgun (WGS) entry which is preliminary data.</text>
</comment>